<sequence>MFGLLDVIAALSWGVALVSAIVFLLASDSIAFSHPKGNRVVDDKERYRIMVISGWLVPVSVLIGYLLSAMSVNARGY</sequence>
<keyword evidence="1" id="KW-0472">Membrane</keyword>
<feature type="transmembrane region" description="Helical" evidence="1">
    <location>
        <begin position="47"/>
        <end position="67"/>
    </location>
</feature>
<evidence type="ECO:0000313" key="3">
    <source>
        <dbReference type="Proteomes" id="UP000544090"/>
    </source>
</evidence>
<dbReference type="Proteomes" id="UP000544090">
    <property type="component" value="Unassembled WGS sequence"/>
</dbReference>
<dbReference type="RefSeq" id="WP_168485309.1">
    <property type="nucleotide sequence ID" value="NZ_JAAZSQ010000003.1"/>
</dbReference>
<feature type="transmembrane region" description="Helical" evidence="1">
    <location>
        <begin position="6"/>
        <end position="26"/>
    </location>
</feature>
<gene>
    <name evidence="2" type="ORF">HGG74_05315</name>
</gene>
<name>A0A7X6HBC8_9MICC</name>
<dbReference type="EMBL" id="JAAZSQ010000003">
    <property type="protein sequence ID" value="NKX53968.1"/>
    <property type="molecule type" value="Genomic_DNA"/>
</dbReference>
<keyword evidence="3" id="KW-1185">Reference proteome</keyword>
<comment type="caution">
    <text evidence="2">The sequence shown here is derived from an EMBL/GenBank/DDBJ whole genome shotgun (WGS) entry which is preliminary data.</text>
</comment>
<evidence type="ECO:0000313" key="2">
    <source>
        <dbReference type="EMBL" id="NKX53968.1"/>
    </source>
</evidence>
<evidence type="ECO:0000256" key="1">
    <source>
        <dbReference type="SAM" id="Phobius"/>
    </source>
</evidence>
<reference evidence="2 3" key="1">
    <citation type="submission" date="2020-04" db="EMBL/GenBank/DDBJ databases">
        <title>Arthrobacter sp. nov.</title>
        <authorList>
            <person name="Liu S."/>
        </authorList>
    </citation>
    <scope>NUCLEOTIDE SEQUENCE [LARGE SCALE GENOMIC DNA]</scope>
    <source>
        <strain evidence="2 3">E918</strain>
    </source>
</reference>
<dbReference type="AlphaFoldDB" id="A0A7X6HBC8"/>
<keyword evidence="1" id="KW-1133">Transmembrane helix</keyword>
<accession>A0A7X6HBC8</accession>
<proteinExistence type="predicted"/>
<protein>
    <submittedName>
        <fullName evidence="2">Uncharacterized protein</fullName>
    </submittedName>
</protein>
<organism evidence="2 3">
    <name type="scientific">Arthrobacter mobilis</name>
    <dbReference type="NCBI Taxonomy" id="2724944"/>
    <lineage>
        <taxon>Bacteria</taxon>
        <taxon>Bacillati</taxon>
        <taxon>Actinomycetota</taxon>
        <taxon>Actinomycetes</taxon>
        <taxon>Micrococcales</taxon>
        <taxon>Micrococcaceae</taxon>
        <taxon>Arthrobacter</taxon>
    </lineage>
</organism>
<keyword evidence="1" id="KW-0812">Transmembrane</keyword>